<protein>
    <submittedName>
        <fullName evidence="1">Uncharacterized protein</fullName>
    </submittedName>
</protein>
<dbReference type="VEuPathDB" id="VectorBase:GAUT032779"/>
<evidence type="ECO:0000313" key="1">
    <source>
        <dbReference type="EnsemblMetazoa" id="GAUT032779-PA"/>
    </source>
</evidence>
<dbReference type="Proteomes" id="UP000078200">
    <property type="component" value="Unassembled WGS sequence"/>
</dbReference>
<dbReference type="EnsemblMetazoa" id="GAUT032779-RA">
    <property type="protein sequence ID" value="GAUT032779-PA"/>
    <property type="gene ID" value="GAUT032779"/>
</dbReference>
<accession>A0A1A9VCD2</accession>
<keyword evidence="2" id="KW-1185">Reference proteome</keyword>
<dbReference type="AlphaFoldDB" id="A0A1A9VCD2"/>
<name>A0A1A9VCD2_GLOAU</name>
<sequence>MLQVHHTSIESGFIMQMLLSLIKFDLITFTADVDLMDRNIHTFAFWFDSFPFHCFMPDDIEQQKQQRRQQQEHLKEVKLKEGLAVQLVAWLYGCLVGWLRVEA</sequence>
<organism evidence="1 2">
    <name type="scientific">Glossina austeni</name>
    <name type="common">Savannah tsetse fly</name>
    <dbReference type="NCBI Taxonomy" id="7395"/>
    <lineage>
        <taxon>Eukaryota</taxon>
        <taxon>Metazoa</taxon>
        <taxon>Ecdysozoa</taxon>
        <taxon>Arthropoda</taxon>
        <taxon>Hexapoda</taxon>
        <taxon>Insecta</taxon>
        <taxon>Pterygota</taxon>
        <taxon>Neoptera</taxon>
        <taxon>Endopterygota</taxon>
        <taxon>Diptera</taxon>
        <taxon>Brachycera</taxon>
        <taxon>Muscomorpha</taxon>
        <taxon>Hippoboscoidea</taxon>
        <taxon>Glossinidae</taxon>
        <taxon>Glossina</taxon>
    </lineage>
</organism>
<proteinExistence type="predicted"/>
<reference evidence="1" key="1">
    <citation type="submission" date="2020-05" db="UniProtKB">
        <authorList>
            <consortium name="EnsemblMetazoa"/>
        </authorList>
    </citation>
    <scope>IDENTIFICATION</scope>
    <source>
        <strain evidence="1">TTRI</strain>
    </source>
</reference>
<evidence type="ECO:0000313" key="2">
    <source>
        <dbReference type="Proteomes" id="UP000078200"/>
    </source>
</evidence>